<dbReference type="Proteomes" id="UP000199107">
    <property type="component" value="Unassembled WGS sequence"/>
</dbReference>
<dbReference type="STRING" id="48727.SAMN05192555_10463"/>
<dbReference type="NCBIfam" id="NF008633">
    <property type="entry name" value="PRK11622.1"/>
    <property type="match status" value="1"/>
</dbReference>
<dbReference type="OrthoDB" id="3239593at2"/>
<feature type="chain" id="PRO_5011552231" evidence="1">
    <location>
        <begin position="28"/>
        <end position="408"/>
    </location>
</feature>
<evidence type="ECO:0000313" key="2">
    <source>
        <dbReference type="EMBL" id="SDL37718.1"/>
    </source>
</evidence>
<keyword evidence="1" id="KW-0732">Signal</keyword>
<dbReference type="InterPro" id="IPR027020">
    <property type="entry name" value="YnjB"/>
</dbReference>
<protein>
    <submittedName>
        <fullName evidence="2">Putative thiamine transport system substrate-binding protein</fullName>
    </submittedName>
</protein>
<feature type="signal peptide" evidence="1">
    <location>
        <begin position="1"/>
        <end position="27"/>
    </location>
</feature>
<keyword evidence="3" id="KW-1185">Reference proteome</keyword>
<dbReference type="AlphaFoldDB" id="A0A1G9JJP9"/>
<gene>
    <name evidence="2" type="ORF">SAMN05192555_10463</name>
</gene>
<dbReference type="Gene3D" id="3.40.190.10">
    <property type="entry name" value="Periplasmic binding protein-like II"/>
    <property type="match status" value="2"/>
</dbReference>
<dbReference type="PANTHER" id="PTHR42779:SF1">
    <property type="entry name" value="PROTEIN YNJB"/>
    <property type="match status" value="1"/>
</dbReference>
<evidence type="ECO:0000313" key="3">
    <source>
        <dbReference type="Proteomes" id="UP000199107"/>
    </source>
</evidence>
<organism evidence="2 3">
    <name type="scientific">Franzmannia pantelleriensis</name>
    <dbReference type="NCBI Taxonomy" id="48727"/>
    <lineage>
        <taxon>Bacteria</taxon>
        <taxon>Pseudomonadati</taxon>
        <taxon>Pseudomonadota</taxon>
        <taxon>Gammaproteobacteria</taxon>
        <taxon>Oceanospirillales</taxon>
        <taxon>Halomonadaceae</taxon>
        <taxon>Franzmannia</taxon>
    </lineage>
</organism>
<evidence type="ECO:0000256" key="1">
    <source>
        <dbReference type="SAM" id="SignalP"/>
    </source>
</evidence>
<dbReference type="PIRSF" id="PIRSF029172">
    <property type="entry name" value="UCP029172_ABC_sbc_YnjB"/>
    <property type="match status" value="1"/>
</dbReference>
<reference evidence="3" key="1">
    <citation type="submission" date="2016-10" db="EMBL/GenBank/DDBJ databases">
        <authorList>
            <person name="Varghese N."/>
            <person name="Submissions S."/>
        </authorList>
    </citation>
    <scope>NUCLEOTIDE SEQUENCE [LARGE SCALE GENOMIC DNA]</scope>
    <source>
        <strain evidence="3">AAP</strain>
    </source>
</reference>
<dbReference type="PANTHER" id="PTHR42779">
    <property type="entry name" value="PROTEIN YNJB"/>
    <property type="match status" value="1"/>
</dbReference>
<dbReference type="Pfam" id="PF13416">
    <property type="entry name" value="SBP_bac_8"/>
    <property type="match status" value="1"/>
</dbReference>
<accession>A0A1G9JJP9</accession>
<dbReference type="EMBL" id="FNGH01000004">
    <property type="protein sequence ID" value="SDL37718.1"/>
    <property type="molecule type" value="Genomic_DNA"/>
</dbReference>
<proteinExistence type="predicted"/>
<dbReference type="InterPro" id="IPR006059">
    <property type="entry name" value="SBP"/>
</dbReference>
<dbReference type="SUPFAM" id="SSF53850">
    <property type="entry name" value="Periplasmic binding protein-like II"/>
    <property type="match status" value="1"/>
</dbReference>
<sequence>MSLPRTCHALAASLPLAALLASPTTLAAPDPGDWQAVVEEARGQTVYWHAWGGDGRTNRYLEWVAERMQAEHQVEVIHVKLGDTAEAVSRVLAERQAGNDDDGSVDLVWINGENFAAMRDSDLLFGPFAEQLPHFALTHPEHNPEVVTDFTLPTDGFESPWGKAQITFYYDSDELDTPPTSVAEIKAWAEDNPGRFSYPRIPDFTGSTFLKQALIELSDADEALYAPVEESDFEAVSAPLWDYLDDLHPHLWRSGRQFPASGPDMLRLMGDGELALAFTFIPSEPAAAVADGELAPSTRSYVLDGGTLGNVHFVAIPYNSPHKAAAMLLADFLLTPEAQAHKQDLAVWGDRTVLDVSRLDDDQAARFELDQDNPAMLAPDALEQTLAEPHPSWMDALQEAWQARYVGR</sequence>
<dbReference type="RefSeq" id="WP_089657651.1">
    <property type="nucleotide sequence ID" value="NZ_FNGH01000004.1"/>
</dbReference>
<name>A0A1G9JJP9_9GAMM</name>